<comment type="caution">
    <text evidence="8">Lacks conserved residue(s) required for the propagation of feature annotation.</text>
</comment>
<dbReference type="Gene3D" id="3.30.1600.10">
    <property type="entry name" value="SIR2/SIRT2 'Small Domain"/>
    <property type="match status" value="1"/>
</dbReference>
<reference evidence="10" key="2">
    <citation type="journal article" date="2017" name="J. Med. Entomol.">
        <title>Transcriptome Analysis of the Triatoma infestans (Hemiptera: Reduviidae) Integument.</title>
        <authorList>
            <person name="Calderon-Fernandez G.M."/>
            <person name="Moriconi D.E."/>
            <person name="Dulbecco A.B."/>
            <person name="Juarez M.P."/>
        </authorList>
    </citation>
    <scope>NUCLEOTIDE SEQUENCE</scope>
    <source>
        <strain evidence="10">Int1</strain>
        <tissue evidence="10">Integument</tissue>
    </source>
</reference>
<dbReference type="InterPro" id="IPR050134">
    <property type="entry name" value="NAD-dep_sirtuin_deacylases"/>
</dbReference>
<proteinExistence type="predicted"/>
<comment type="catalytic activity">
    <reaction evidence="6">
        <text>N(6)-hexadecanoyl-L-lysyl-[protein] + NAD(+) + H2O = 2''-O-hexadecanoyl-ADP-D-ribose + nicotinamide + L-lysyl-[protein]</text>
        <dbReference type="Rhea" id="RHEA:70563"/>
        <dbReference type="Rhea" id="RHEA-COMP:9752"/>
        <dbReference type="Rhea" id="RHEA-COMP:14175"/>
        <dbReference type="ChEBI" id="CHEBI:15377"/>
        <dbReference type="ChEBI" id="CHEBI:17154"/>
        <dbReference type="ChEBI" id="CHEBI:29969"/>
        <dbReference type="ChEBI" id="CHEBI:57540"/>
        <dbReference type="ChEBI" id="CHEBI:138936"/>
        <dbReference type="ChEBI" id="CHEBI:189673"/>
    </reaction>
    <physiologicalReaction direction="left-to-right" evidence="6">
        <dbReference type="Rhea" id="RHEA:70564"/>
    </physiologicalReaction>
</comment>
<dbReference type="EMBL" id="GEMB01002287">
    <property type="protein sequence ID" value="JAS00894.1"/>
    <property type="molecule type" value="Transcribed_RNA"/>
</dbReference>
<keyword evidence="5" id="KW-0520">NAD</keyword>
<evidence type="ECO:0000256" key="7">
    <source>
        <dbReference type="ARBA" id="ARBA00048905"/>
    </source>
</evidence>
<keyword evidence="3" id="KW-0479">Metal-binding</keyword>
<dbReference type="InterPro" id="IPR003000">
    <property type="entry name" value="Sirtuin"/>
</dbReference>
<dbReference type="PROSITE" id="PS50305">
    <property type="entry name" value="SIRTUIN"/>
    <property type="match status" value="1"/>
</dbReference>
<feature type="domain" description="Deacetylase sirtuin-type" evidence="9">
    <location>
        <begin position="69"/>
        <end position="190"/>
    </location>
</feature>
<evidence type="ECO:0000259" key="9">
    <source>
        <dbReference type="PROSITE" id="PS50305"/>
    </source>
</evidence>
<dbReference type="Gene3D" id="3.40.50.1220">
    <property type="entry name" value="TPP-binding domain"/>
    <property type="match status" value="1"/>
</dbReference>
<comment type="catalytic activity">
    <reaction evidence="7">
        <text>N(6)-tetradecanoyl-L-lysyl-[protein] + NAD(+) + H2O = 2''-O-tetradecanoyl-ADP-D-ribose + nicotinamide + L-lysyl-[protein]</text>
        <dbReference type="Rhea" id="RHEA:70567"/>
        <dbReference type="Rhea" id="RHEA-COMP:9752"/>
        <dbReference type="Rhea" id="RHEA-COMP:15437"/>
        <dbReference type="ChEBI" id="CHEBI:15377"/>
        <dbReference type="ChEBI" id="CHEBI:17154"/>
        <dbReference type="ChEBI" id="CHEBI:29969"/>
        <dbReference type="ChEBI" id="CHEBI:57540"/>
        <dbReference type="ChEBI" id="CHEBI:141129"/>
        <dbReference type="ChEBI" id="CHEBI:189674"/>
    </reaction>
    <physiologicalReaction direction="left-to-right" evidence="7">
        <dbReference type="Rhea" id="RHEA:70568"/>
    </physiologicalReaction>
</comment>
<reference evidence="10" key="1">
    <citation type="submission" date="2016-04" db="EMBL/GenBank/DDBJ databases">
        <authorList>
            <person name="Calderon-Fernandez G.M.Sr."/>
        </authorList>
    </citation>
    <scope>NUCLEOTIDE SEQUENCE</scope>
    <source>
        <strain evidence="10">Int1</strain>
        <tissue evidence="10">Integument</tissue>
    </source>
</reference>
<evidence type="ECO:0000256" key="2">
    <source>
        <dbReference type="ARBA" id="ARBA00022679"/>
    </source>
</evidence>
<keyword evidence="4" id="KW-0862">Zinc</keyword>
<organism evidence="10">
    <name type="scientific">Triatoma infestans</name>
    <name type="common">Assassin bug</name>
    <dbReference type="NCBI Taxonomy" id="30076"/>
    <lineage>
        <taxon>Eukaryota</taxon>
        <taxon>Metazoa</taxon>
        <taxon>Ecdysozoa</taxon>
        <taxon>Arthropoda</taxon>
        <taxon>Hexapoda</taxon>
        <taxon>Insecta</taxon>
        <taxon>Pterygota</taxon>
        <taxon>Neoptera</taxon>
        <taxon>Paraneoptera</taxon>
        <taxon>Hemiptera</taxon>
        <taxon>Heteroptera</taxon>
        <taxon>Panheteroptera</taxon>
        <taxon>Cimicomorpha</taxon>
        <taxon>Reduviidae</taxon>
        <taxon>Triatominae</taxon>
        <taxon>Triatoma</taxon>
    </lineage>
</organism>
<evidence type="ECO:0000256" key="3">
    <source>
        <dbReference type="ARBA" id="ARBA00022723"/>
    </source>
</evidence>
<evidence type="ECO:0000256" key="5">
    <source>
        <dbReference type="ARBA" id="ARBA00023027"/>
    </source>
</evidence>
<comment type="cofactor">
    <cofactor evidence="1">
        <name>Zn(2+)</name>
        <dbReference type="ChEBI" id="CHEBI:29105"/>
    </cofactor>
</comment>
<dbReference type="GO" id="GO:0046872">
    <property type="term" value="F:metal ion binding"/>
    <property type="evidence" value="ECO:0007669"/>
    <property type="project" value="UniProtKB-KW"/>
</dbReference>
<dbReference type="InterPro" id="IPR026591">
    <property type="entry name" value="Sirtuin_cat_small_dom_sf"/>
</dbReference>
<dbReference type="PANTHER" id="PTHR11085">
    <property type="entry name" value="NAD-DEPENDENT PROTEIN DEACYLASE SIRTUIN-5, MITOCHONDRIAL-RELATED"/>
    <property type="match status" value="1"/>
</dbReference>
<feature type="non-terminal residue" evidence="10">
    <location>
        <position position="1"/>
    </location>
</feature>
<evidence type="ECO:0000256" key="1">
    <source>
        <dbReference type="ARBA" id="ARBA00001947"/>
    </source>
</evidence>
<dbReference type="GO" id="GO:0070403">
    <property type="term" value="F:NAD+ binding"/>
    <property type="evidence" value="ECO:0007669"/>
    <property type="project" value="InterPro"/>
</dbReference>
<protein>
    <submittedName>
        <fullName evidence="10">Nad-dependent protein deacetylase sirt2</fullName>
    </submittedName>
</protein>
<dbReference type="GO" id="GO:0017136">
    <property type="term" value="F:histone deacetylase activity, NAD-dependent"/>
    <property type="evidence" value="ECO:0007669"/>
    <property type="project" value="TreeGrafter"/>
</dbReference>
<name>A0A170ZER5_TRIIF</name>
<keyword evidence="2" id="KW-0808">Transferase</keyword>
<dbReference type="PANTHER" id="PTHR11085:SF6">
    <property type="entry name" value="NAD-DEPENDENT PROTEIN DEACETYLASE SIRTUIN-2"/>
    <property type="match status" value="1"/>
</dbReference>
<evidence type="ECO:0000256" key="8">
    <source>
        <dbReference type="PROSITE-ProRule" id="PRU00236"/>
    </source>
</evidence>
<evidence type="ECO:0000313" key="10">
    <source>
        <dbReference type="EMBL" id="JAS00894.1"/>
    </source>
</evidence>
<evidence type="ECO:0000256" key="4">
    <source>
        <dbReference type="ARBA" id="ARBA00022833"/>
    </source>
</evidence>
<dbReference type="SUPFAM" id="SSF52467">
    <property type="entry name" value="DHS-like NAD/FAD-binding domain"/>
    <property type="match status" value="1"/>
</dbReference>
<dbReference type="InterPro" id="IPR029035">
    <property type="entry name" value="DHS-like_NAD/FAD-binding_dom"/>
</dbReference>
<dbReference type="GO" id="GO:0005634">
    <property type="term" value="C:nucleus"/>
    <property type="evidence" value="ECO:0007669"/>
    <property type="project" value="TreeGrafter"/>
</dbReference>
<evidence type="ECO:0000256" key="6">
    <source>
        <dbReference type="ARBA" id="ARBA00048378"/>
    </source>
</evidence>
<dbReference type="AlphaFoldDB" id="A0A170ZER5"/>
<dbReference type="InterPro" id="IPR026590">
    <property type="entry name" value="Ssirtuin_cat_dom"/>
</dbReference>
<sequence>WTKKKKNLRTVIYQNSHEEEEEEDRYEPERRTLSFRKERQSKRGKSLLSESLLSETFKKLSLQSASKKSILDEPTYDCFIQCFKEKCFKKVITIVGAGISTAAGVPDFRSPDTGLYENLAKYNLPYPQAIFEIDYFEQEPSAFYDLAKQLIPGNFKPTISHYFIKILEMKGLLVRHYTQNSGRSRKKRPV</sequence>
<dbReference type="Pfam" id="PF02146">
    <property type="entry name" value="SIR2"/>
    <property type="match status" value="1"/>
</dbReference>
<accession>A0A170ZER5</accession>